<feature type="transmembrane region" description="Helical" evidence="1">
    <location>
        <begin position="7"/>
        <end position="24"/>
    </location>
</feature>
<dbReference type="AlphaFoldDB" id="A0A1V4I6Z1"/>
<reference evidence="3 4" key="1">
    <citation type="submission" date="2017-03" db="EMBL/GenBank/DDBJ databases">
        <title>Genome sequence of Clostridium oryzae DSM 28571.</title>
        <authorList>
            <person name="Poehlein A."/>
            <person name="Daniel R."/>
        </authorList>
    </citation>
    <scope>NUCLEOTIDE SEQUENCE [LARGE SCALE GENOMIC DNA]</scope>
    <source>
        <strain evidence="3 4">DSM 28571</strain>
    </source>
</reference>
<dbReference type="SUPFAM" id="SSF52799">
    <property type="entry name" value="(Phosphotyrosine protein) phosphatases II"/>
    <property type="match status" value="1"/>
</dbReference>
<evidence type="ECO:0000259" key="2">
    <source>
        <dbReference type="PROSITE" id="PS50056"/>
    </source>
</evidence>
<dbReference type="InterPro" id="IPR016130">
    <property type="entry name" value="Tyr_Pase_AS"/>
</dbReference>
<dbReference type="GO" id="GO:0004725">
    <property type="term" value="F:protein tyrosine phosphatase activity"/>
    <property type="evidence" value="ECO:0007669"/>
    <property type="project" value="UniProtKB-EC"/>
</dbReference>
<dbReference type="Gene3D" id="3.90.190.10">
    <property type="entry name" value="Protein tyrosine phosphatase superfamily"/>
    <property type="match status" value="1"/>
</dbReference>
<dbReference type="Gene3D" id="3.30.70.1690">
    <property type="match status" value="1"/>
</dbReference>
<sequence>MNRKYRVYIIIFAAFLSIFPFLRIKTEAKQVFNYQNHLYNQSEMLLDSSTYNILPNNFRKTSDLTLLKKYGGLNQSGLYRLNISGSAQFSKQNLLSLLKNINTPLNKVVVDLREEPHCFINGIPASWSNLRKDKNITVTSNQILADEATEINNIKLKIPINFCNNNTLSIVPHSIKNEQSLAKSRKLSYIRIPVSEDRVPTDDIVDSFVKHIKQQPVDIWLHFHCRDGVSRTTTFMIMYDMMKNYNKVPADDIIKRQLILGNFNNAQIKSFSDQKVCTFLNNFYKYCNQAGNSFSISWSQWKQNQSVHHKKLSLIKIFPEVTSSYIKNSAVSIFLYSFMNL</sequence>
<dbReference type="InterPro" id="IPR000387">
    <property type="entry name" value="Tyr_Pase_dom"/>
</dbReference>
<keyword evidence="1" id="KW-0472">Membrane</keyword>
<organism evidence="3 4">
    <name type="scientific">Clostridium oryzae</name>
    <dbReference type="NCBI Taxonomy" id="1450648"/>
    <lineage>
        <taxon>Bacteria</taxon>
        <taxon>Bacillati</taxon>
        <taxon>Bacillota</taxon>
        <taxon>Clostridia</taxon>
        <taxon>Eubacteriales</taxon>
        <taxon>Clostridiaceae</taxon>
        <taxon>Clostridium</taxon>
    </lineage>
</organism>
<keyword evidence="1" id="KW-1133">Transmembrane helix</keyword>
<dbReference type="STRING" id="1450648.CLORY_43970"/>
<evidence type="ECO:0000313" key="3">
    <source>
        <dbReference type="EMBL" id="OPJ55674.1"/>
    </source>
</evidence>
<name>A0A1V4I6Z1_9CLOT</name>
<comment type="caution">
    <text evidence="3">The sequence shown here is derived from an EMBL/GenBank/DDBJ whole genome shotgun (WGS) entry which is preliminary data.</text>
</comment>
<keyword evidence="3" id="KW-0378">Hydrolase</keyword>
<dbReference type="Proteomes" id="UP000190080">
    <property type="component" value="Unassembled WGS sequence"/>
</dbReference>
<dbReference type="EC" id="3.1.3.48" evidence="3"/>
<gene>
    <name evidence="3" type="primary">hopD2</name>
    <name evidence="3" type="ORF">CLORY_43970</name>
</gene>
<dbReference type="RefSeq" id="WP_079428555.1">
    <property type="nucleotide sequence ID" value="NZ_MZGV01000109.1"/>
</dbReference>
<dbReference type="Pfam" id="PF14566">
    <property type="entry name" value="PTPlike_phytase"/>
    <property type="match status" value="1"/>
</dbReference>
<dbReference type="SMART" id="SM01301">
    <property type="entry name" value="PTPlike_phytase"/>
    <property type="match status" value="1"/>
</dbReference>
<keyword evidence="4" id="KW-1185">Reference proteome</keyword>
<evidence type="ECO:0000313" key="4">
    <source>
        <dbReference type="Proteomes" id="UP000190080"/>
    </source>
</evidence>
<dbReference type="InterPro" id="IPR029021">
    <property type="entry name" value="Prot-tyrosine_phosphatase-like"/>
</dbReference>
<dbReference type="PROSITE" id="PS00383">
    <property type="entry name" value="TYR_PHOSPHATASE_1"/>
    <property type="match status" value="1"/>
</dbReference>
<dbReference type="PROSITE" id="PS50056">
    <property type="entry name" value="TYR_PHOSPHATASE_2"/>
    <property type="match status" value="1"/>
</dbReference>
<proteinExistence type="predicted"/>
<dbReference type="OrthoDB" id="21920at2"/>
<keyword evidence="1" id="KW-0812">Transmembrane</keyword>
<protein>
    <submittedName>
        <fullName evidence="3">Effector protein hopD2</fullName>
        <ecNumber evidence="3">3.1.3.48</ecNumber>
    </submittedName>
</protein>
<evidence type="ECO:0000256" key="1">
    <source>
        <dbReference type="SAM" id="Phobius"/>
    </source>
</evidence>
<dbReference type="EMBL" id="MZGV01000109">
    <property type="protein sequence ID" value="OPJ55674.1"/>
    <property type="molecule type" value="Genomic_DNA"/>
</dbReference>
<accession>A0A1V4I6Z1</accession>
<feature type="domain" description="Tyrosine specific protein phosphatases" evidence="2">
    <location>
        <begin position="206"/>
        <end position="255"/>
    </location>
</feature>